<dbReference type="Gene3D" id="3.30.420.40">
    <property type="match status" value="2"/>
</dbReference>
<name>A7VQ54_9FIRM</name>
<feature type="domain" description="Carbohydrate kinase FGGY C-terminal" evidence="8">
    <location>
        <begin position="258"/>
        <end position="449"/>
    </location>
</feature>
<dbReference type="InterPro" id="IPR050406">
    <property type="entry name" value="FGGY_Carb_Kinase"/>
</dbReference>
<evidence type="ECO:0000256" key="3">
    <source>
        <dbReference type="ARBA" id="ARBA00022741"/>
    </source>
</evidence>
<dbReference type="InterPro" id="IPR013449">
    <property type="entry name" value="Rhamnulokinase"/>
</dbReference>
<evidence type="ECO:0000313" key="10">
    <source>
        <dbReference type="EMBL" id="PEQ24176.1"/>
    </source>
</evidence>
<reference evidence="9 11" key="2">
    <citation type="submission" date="2007-08" db="EMBL/GenBank/DDBJ databases">
        <authorList>
            <person name="Fulton L."/>
            <person name="Clifton S."/>
            <person name="Fulton B."/>
            <person name="Xu J."/>
            <person name="Minx P."/>
            <person name="Pepin K.H."/>
            <person name="Johnson M."/>
            <person name="Thiruvilangam P."/>
            <person name="Bhonagiri V."/>
            <person name="Nash W.E."/>
            <person name="Wang C."/>
            <person name="Mardis E.R."/>
            <person name="Wilson R.K."/>
        </authorList>
    </citation>
    <scope>NUCLEOTIDE SEQUENCE [LARGE SCALE GENOMIC DNA]</scope>
    <source>
        <strain evidence="9 11">DSM 753</strain>
    </source>
</reference>
<keyword evidence="5" id="KW-0067">ATP-binding</keyword>
<accession>A7VQ54</accession>
<feature type="domain" description="Carbohydrate kinase FGGY N-terminal" evidence="7">
    <location>
        <begin position="7"/>
        <end position="247"/>
    </location>
</feature>
<dbReference type="CDD" id="cd07771">
    <property type="entry name" value="ASKHA_NBD_FGGY_RhaB-like"/>
    <property type="match status" value="1"/>
</dbReference>
<organism evidence="9 11">
    <name type="scientific">[Clostridium] leptum DSM 753</name>
    <dbReference type="NCBI Taxonomy" id="428125"/>
    <lineage>
        <taxon>Bacteria</taxon>
        <taxon>Bacillati</taxon>
        <taxon>Bacillota</taxon>
        <taxon>Clostridia</taxon>
        <taxon>Eubacteriales</taxon>
        <taxon>Oscillospiraceae</taxon>
        <taxon>Oscillospiraceae incertae sedis</taxon>
    </lineage>
</organism>
<evidence type="ECO:0000313" key="11">
    <source>
        <dbReference type="Proteomes" id="UP000003490"/>
    </source>
</evidence>
<dbReference type="EMBL" id="ABCB02000014">
    <property type="protein sequence ID" value="EDO62559.1"/>
    <property type="molecule type" value="Genomic_DNA"/>
</dbReference>
<dbReference type="Pfam" id="PF02782">
    <property type="entry name" value="FGGY_C"/>
    <property type="match status" value="1"/>
</dbReference>
<gene>
    <name evidence="10" type="ORF">CH238_09825</name>
    <name evidence="9" type="ORF">CLOLEP_00681</name>
</gene>
<dbReference type="Proteomes" id="UP000220611">
    <property type="component" value="Unassembled WGS sequence"/>
</dbReference>
<dbReference type="Pfam" id="PF00370">
    <property type="entry name" value="FGGY_N"/>
    <property type="match status" value="1"/>
</dbReference>
<proteinExistence type="inferred from homology"/>
<evidence type="ECO:0000259" key="7">
    <source>
        <dbReference type="Pfam" id="PF00370"/>
    </source>
</evidence>
<dbReference type="OrthoDB" id="9761504at2"/>
<dbReference type="GO" id="GO:0005524">
    <property type="term" value="F:ATP binding"/>
    <property type="evidence" value="ECO:0007669"/>
    <property type="project" value="UniProtKB-KW"/>
</dbReference>
<keyword evidence="12" id="KW-1185">Reference proteome</keyword>
<evidence type="ECO:0000256" key="1">
    <source>
        <dbReference type="ARBA" id="ARBA00009156"/>
    </source>
</evidence>
<evidence type="ECO:0000256" key="2">
    <source>
        <dbReference type="ARBA" id="ARBA00022679"/>
    </source>
</evidence>
<dbReference type="HOGENOM" id="CLU_039395_0_1_9"/>
<evidence type="ECO:0000259" key="8">
    <source>
        <dbReference type="Pfam" id="PF02782"/>
    </source>
</evidence>
<reference evidence="10 12" key="3">
    <citation type="submission" date="2017-07" db="EMBL/GenBank/DDBJ databases">
        <title>Prevalence of linear plasmids in Cutibacterium (Propionibacterium) acnes isolates obtained from prostatic tissue.</title>
        <authorList>
            <person name="Davidsson S."/>
            <person name="Carlsson J."/>
            <person name="Molling P."/>
            <person name="Andren O."/>
            <person name="Andersson S.-O."/>
            <person name="Brzuszkiewicz E."/>
            <person name="Poehlein A."/>
            <person name="Al-Zeer M."/>
            <person name="Brinkmann V."/>
            <person name="Scavenius C."/>
            <person name="Nazipi S."/>
            <person name="Soderquist B."/>
            <person name="Bruggemann H."/>
        </authorList>
    </citation>
    <scope>NUCLEOTIDE SEQUENCE [LARGE SCALE GENOMIC DNA]</scope>
    <source>
        <strain evidence="10 12">DSM 753</strain>
    </source>
</reference>
<dbReference type="PANTHER" id="PTHR43095">
    <property type="entry name" value="SUGAR KINASE"/>
    <property type="match status" value="1"/>
</dbReference>
<sequence length="497" mass="55439">MSKRYHVVGVDCGASGGKMVSAYFDGERLTENEYIPFPNRSVRVLDSLYHDFFSLYNHSLDGLARIVSQYGAPDTIGFDTHGSAHAYIDGYGRIVFPPYHPNDNSTLHTLEELFAKIPEQETFRLTGCLCNRGYMLPQVFSRAAAHDPCMDYADKLIMFPDLFGYFYTGVKGTTEATIAGTTGLFDYRQERWSTELCEALGIPTRLFMPPKAPGWVLGPVHPAVEDQTGAVGMKVVSVAGHDSASAVAAIPGFGKNKLYVCLGTNANMGVETDRPDISDEAYRYGFKNSLQGEPGAFLVYQDFPAFLLVNAVKKEWAQQGNTYSYDQVEQMAEEARSVHSYVNLKDPRFLKAHGSIIEALTEHLAETGQTVPATHGEWIRCLFESIAMWIKQKALHVMEKLNIPLEEIVVVNGGAWYPQLVQMISDASHLPTRSGMPYATLIGNLLWQLRGLNVVSSMEEMRDLAARSFRMNSFEPRKSYDWDGDYSKGIQMGLYAE</sequence>
<evidence type="ECO:0000256" key="4">
    <source>
        <dbReference type="ARBA" id="ARBA00022777"/>
    </source>
</evidence>
<dbReference type="EMBL" id="NOXF01000007">
    <property type="protein sequence ID" value="PEQ24176.1"/>
    <property type="molecule type" value="Genomic_DNA"/>
</dbReference>
<dbReference type="AlphaFoldDB" id="A7VQ54"/>
<comment type="caution">
    <text evidence="9">The sequence shown here is derived from an EMBL/GenBank/DDBJ whole genome shotgun (WGS) entry which is preliminary data.</text>
</comment>
<dbReference type="InterPro" id="IPR043129">
    <property type="entry name" value="ATPase_NBD"/>
</dbReference>
<dbReference type="Proteomes" id="UP000003490">
    <property type="component" value="Unassembled WGS sequence"/>
</dbReference>
<keyword evidence="3" id="KW-0547">Nucleotide-binding</keyword>
<dbReference type="GO" id="GO:0008993">
    <property type="term" value="F:rhamnulokinase activity"/>
    <property type="evidence" value="ECO:0007669"/>
    <property type="project" value="InterPro"/>
</dbReference>
<evidence type="ECO:0000256" key="5">
    <source>
        <dbReference type="ARBA" id="ARBA00022840"/>
    </source>
</evidence>
<comment type="similarity">
    <text evidence="1">Belongs to the FGGY kinase family.</text>
</comment>
<evidence type="ECO:0000313" key="12">
    <source>
        <dbReference type="Proteomes" id="UP000220611"/>
    </source>
</evidence>
<dbReference type="PANTHER" id="PTHR43095:SF5">
    <property type="entry name" value="XYLULOSE KINASE"/>
    <property type="match status" value="1"/>
</dbReference>
<keyword evidence="2" id="KW-0808">Transferase</keyword>
<dbReference type="InterPro" id="IPR018485">
    <property type="entry name" value="FGGY_C"/>
</dbReference>
<keyword evidence="6" id="KW-0684">Rhamnose metabolism</keyword>
<reference evidence="9 11" key="1">
    <citation type="submission" date="2007-08" db="EMBL/GenBank/DDBJ databases">
        <title>Draft genome sequence of Clostridium leptum (DSM 753).</title>
        <authorList>
            <person name="Sudarsanam P."/>
            <person name="Ley R."/>
            <person name="Guruge J."/>
            <person name="Turnbaugh P.J."/>
            <person name="Mahowald M."/>
            <person name="Liep D."/>
            <person name="Gordon J."/>
        </authorList>
    </citation>
    <scope>NUCLEOTIDE SEQUENCE [LARGE SCALE GENOMIC DNA]</scope>
    <source>
        <strain evidence="9 11">DSM 753</strain>
    </source>
</reference>
<dbReference type="InterPro" id="IPR018484">
    <property type="entry name" value="FGGY_N"/>
</dbReference>
<protein>
    <submittedName>
        <fullName evidence="9">Carbohydrate kinase, FGGY family protein</fullName>
    </submittedName>
    <submittedName>
        <fullName evidence="10">Rhamnulokinase</fullName>
    </submittedName>
</protein>
<dbReference type="SUPFAM" id="SSF53067">
    <property type="entry name" value="Actin-like ATPase domain"/>
    <property type="match status" value="2"/>
</dbReference>
<evidence type="ECO:0000256" key="6">
    <source>
        <dbReference type="ARBA" id="ARBA00023308"/>
    </source>
</evidence>
<dbReference type="GO" id="GO:0019301">
    <property type="term" value="P:rhamnose catabolic process"/>
    <property type="evidence" value="ECO:0007669"/>
    <property type="project" value="InterPro"/>
</dbReference>
<dbReference type="eggNOG" id="COG1070">
    <property type="taxonomic scope" value="Bacteria"/>
</dbReference>
<evidence type="ECO:0000313" key="9">
    <source>
        <dbReference type="EMBL" id="EDO62559.1"/>
    </source>
</evidence>
<keyword evidence="4 9" id="KW-0418">Kinase</keyword>